<dbReference type="GO" id="GO:0016740">
    <property type="term" value="F:transferase activity"/>
    <property type="evidence" value="ECO:0007669"/>
    <property type="project" value="UniProtKB-KW"/>
</dbReference>
<dbReference type="SUPFAM" id="SSF52821">
    <property type="entry name" value="Rhodanese/Cell cycle control phosphatase"/>
    <property type="match status" value="1"/>
</dbReference>
<name>A0A839RM15_9ACTN</name>
<sequence length="286" mass="30283">MLTSTLHHRRTTLPPRSSHRTSRARVRQGARSSASPRNHSTAELLSLADTYAARVLDGDLPLGAQDASARWKLAEVGQMTVWLVQWTPGATTRRASAEAVTVLSGELRVERWTDESHTQRTVLAGGQASFTQGSKHAITASAPEGSPVFAVHVLPTEVAPVLLLPSELAPRIAEGAKVVDIRSQSERSAQGPLLGAVAVDRELLEHRLDPAGALRLSAAVDTDVEWIIVCGSGHTAPAAVAQLRSRGFRNAKAIAGGFEALRSTGSLDAVLGGVHNHRDAAVMASH</sequence>
<dbReference type="RefSeq" id="WP_157095258.1">
    <property type="nucleotide sequence ID" value="NZ_BDDI01000013.1"/>
</dbReference>
<dbReference type="OrthoDB" id="4828183at2"/>
<accession>A0A839RM15</accession>
<comment type="caution">
    <text evidence="3">The sequence shown here is derived from an EMBL/GenBank/DDBJ whole genome shotgun (WGS) entry which is preliminary data.</text>
</comment>
<feature type="region of interest" description="Disordered" evidence="1">
    <location>
        <begin position="1"/>
        <end position="40"/>
    </location>
</feature>
<dbReference type="Pfam" id="PF00581">
    <property type="entry name" value="Rhodanese"/>
    <property type="match status" value="1"/>
</dbReference>
<dbReference type="SUPFAM" id="SSF51182">
    <property type="entry name" value="RmlC-like cupins"/>
    <property type="match status" value="1"/>
</dbReference>
<evidence type="ECO:0000256" key="1">
    <source>
        <dbReference type="SAM" id="MobiDB-lite"/>
    </source>
</evidence>
<dbReference type="SMART" id="SM00450">
    <property type="entry name" value="RHOD"/>
    <property type="match status" value="1"/>
</dbReference>
<dbReference type="InterPro" id="IPR001763">
    <property type="entry name" value="Rhodanese-like_dom"/>
</dbReference>
<dbReference type="Gene3D" id="3.40.250.10">
    <property type="entry name" value="Rhodanese-like domain"/>
    <property type="match status" value="1"/>
</dbReference>
<keyword evidence="3" id="KW-0808">Transferase</keyword>
<evidence type="ECO:0000259" key="2">
    <source>
        <dbReference type="PROSITE" id="PS50206"/>
    </source>
</evidence>
<dbReference type="Gene3D" id="2.60.120.10">
    <property type="entry name" value="Jelly Rolls"/>
    <property type="match status" value="1"/>
</dbReference>
<dbReference type="EMBL" id="JACHWS010000002">
    <property type="protein sequence ID" value="MBB3037775.1"/>
    <property type="molecule type" value="Genomic_DNA"/>
</dbReference>
<dbReference type="PROSITE" id="PS50206">
    <property type="entry name" value="RHODANESE_3"/>
    <property type="match status" value="1"/>
</dbReference>
<feature type="compositionally biased region" description="Polar residues" evidence="1">
    <location>
        <begin position="30"/>
        <end position="40"/>
    </location>
</feature>
<feature type="domain" description="Rhodanese" evidence="2">
    <location>
        <begin position="172"/>
        <end position="270"/>
    </location>
</feature>
<keyword evidence="4" id="KW-1185">Reference proteome</keyword>
<dbReference type="AlphaFoldDB" id="A0A839RM15"/>
<dbReference type="InterPro" id="IPR011051">
    <property type="entry name" value="RmlC_Cupin_sf"/>
</dbReference>
<dbReference type="CDD" id="cd00158">
    <property type="entry name" value="RHOD"/>
    <property type="match status" value="1"/>
</dbReference>
<organism evidence="3 4">
    <name type="scientific">Hoyosella altamirensis</name>
    <dbReference type="NCBI Taxonomy" id="616997"/>
    <lineage>
        <taxon>Bacteria</taxon>
        <taxon>Bacillati</taxon>
        <taxon>Actinomycetota</taxon>
        <taxon>Actinomycetes</taxon>
        <taxon>Mycobacteriales</taxon>
        <taxon>Hoyosellaceae</taxon>
        <taxon>Hoyosella</taxon>
    </lineage>
</organism>
<feature type="compositionally biased region" description="Basic residues" evidence="1">
    <location>
        <begin position="1"/>
        <end position="28"/>
    </location>
</feature>
<dbReference type="InterPro" id="IPR014710">
    <property type="entry name" value="RmlC-like_jellyroll"/>
</dbReference>
<reference evidence="3 4" key="1">
    <citation type="submission" date="2020-08" db="EMBL/GenBank/DDBJ databases">
        <title>Sequencing the genomes of 1000 actinobacteria strains.</title>
        <authorList>
            <person name="Klenk H.-P."/>
        </authorList>
    </citation>
    <scope>NUCLEOTIDE SEQUENCE [LARGE SCALE GENOMIC DNA]</scope>
    <source>
        <strain evidence="3 4">DSM 45258</strain>
    </source>
</reference>
<evidence type="ECO:0000313" key="4">
    <source>
        <dbReference type="Proteomes" id="UP000567922"/>
    </source>
</evidence>
<protein>
    <submittedName>
        <fullName evidence="3">Rhodanese-related sulfurtransferase</fullName>
    </submittedName>
</protein>
<gene>
    <name evidence="3" type="ORF">FHU29_002224</name>
</gene>
<dbReference type="InterPro" id="IPR036873">
    <property type="entry name" value="Rhodanese-like_dom_sf"/>
</dbReference>
<dbReference type="Proteomes" id="UP000567922">
    <property type="component" value="Unassembled WGS sequence"/>
</dbReference>
<proteinExistence type="predicted"/>
<evidence type="ECO:0000313" key="3">
    <source>
        <dbReference type="EMBL" id="MBB3037775.1"/>
    </source>
</evidence>